<dbReference type="Pfam" id="PF06831">
    <property type="entry name" value="H2TH"/>
    <property type="match status" value="1"/>
</dbReference>
<evidence type="ECO:0000256" key="12">
    <source>
        <dbReference type="ARBA" id="ARBA00023295"/>
    </source>
</evidence>
<dbReference type="InterPro" id="IPR012319">
    <property type="entry name" value="FPG_cat"/>
</dbReference>
<evidence type="ECO:0000256" key="5">
    <source>
        <dbReference type="ARBA" id="ARBA00022771"/>
    </source>
</evidence>
<evidence type="ECO:0000313" key="17">
    <source>
        <dbReference type="Proteomes" id="UP001595477"/>
    </source>
</evidence>
<dbReference type="InterPro" id="IPR000214">
    <property type="entry name" value="Znf_DNA_glyclase/AP_lyase"/>
</dbReference>
<gene>
    <name evidence="16" type="primary">nei</name>
    <name evidence="16" type="ORF">ACFOEW_06860</name>
</gene>
<proteinExistence type="inferred from homology"/>
<dbReference type="InterPro" id="IPR035937">
    <property type="entry name" value="FPG_N"/>
</dbReference>
<protein>
    <recommendedName>
        <fullName evidence="2">DNA-(apurinic or apyrimidinic site) lyase</fullName>
        <ecNumber evidence="2">4.2.99.18</ecNumber>
    </recommendedName>
</protein>
<dbReference type="SUPFAM" id="SSF81624">
    <property type="entry name" value="N-terminal domain of MutM-like DNA repair proteins"/>
    <property type="match status" value="1"/>
</dbReference>
<dbReference type="SMART" id="SM01232">
    <property type="entry name" value="H2TH"/>
    <property type="match status" value="1"/>
</dbReference>
<evidence type="ECO:0000256" key="10">
    <source>
        <dbReference type="ARBA" id="ARBA00023239"/>
    </source>
</evidence>
<dbReference type="SMART" id="SM00898">
    <property type="entry name" value="Fapy_DNA_glyco"/>
    <property type="match status" value="1"/>
</dbReference>
<evidence type="ECO:0000256" key="13">
    <source>
        <dbReference type="PROSITE-ProRule" id="PRU00391"/>
    </source>
</evidence>
<keyword evidence="16" id="KW-0540">Nuclease</keyword>
<evidence type="ECO:0000256" key="4">
    <source>
        <dbReference type="ARBA" id="ARBA00022763"/>
    </source>
</evidence>
<dbReference type="GO" id="GO:0140078">
    <property type="term" value="F:class I DNA-(apurinic or apyrimidinic site) endonuclease activity"/>
    <property type="evidence" value="ECO:0007669"/>
    <property type="project" value="UniProtKB-EC"/>
</dbReference>
<evidence type="ECO:0000313" key="16">
    <source>
        <dbReference type="EMBL" id="MFC3201537.1"/>
    </source>
</evidence>
<keyword evidence="7" id="KW-0862">Zinc</keyword>
<dbReference type="Gene3D" id="1.10.8.50">
    <property type="match status" value="1"/>
</dbReference>
<dbReference type="PANTHER" id="PTHR42697">
    <property type="entry name" value="ENDONUCLEASE 8"/>
    <property type="match status" value="1"/>
</dbReference>
<comment type="similarity">
    <text evidence="1">Belongs to the FPG family.</text>
</comment>
<keyword evidence="6" id="KW-0378">Hydrolase</keyword>
<evidence type="ECO:0000256" key="3">
    <source>
        <dbReference type="ARBA" id="ARBA00022723"/>
    </source>
</evidence>
<comment type="caution">
    <text evidence="16">The sequence shown here is derived from an EMBL/GenBank/DDBJ whole genome shotgun (WGS) entry which is preliminary data.</text>
</comment>
<evidence type="ECO:0000259" key="14">
    <source>
        <dbReference type="PROSITE" id="PS51066"/>
    </source>
</evidence>
<keyword evidence="4" id="KW-0227">DNA damage</keyword>
<evidence type="ECO:0000256" key="6">
    <source>
        <dbReference type="ARBA" id="ARBA00022801"/>
    </source>
</evidence>
<dbReference type="PROSITE" id="PS51066">
    <property type="entry name" value="ZF_FPG_2"/>
    <property type="match status" value="1"/>
</dbReference>
<evidence type="ECO:0000256" key="7">
    <source>
        <dbReference type="ARBA" id="ARBA00022833"/>
    </source>
</evidence>
<dbReference type="PROSITE" id="PS51068">
    <property type="entry name" value="FPG_CAT"/>
    <property type="match status" value="1"/>
</dbReference>
<keyword evidence="9" id="KW-0234">DNA repair</keyword>
<name>A0ABV7K1Y0_9ALTE</name>
<feature type="domain" description="Formamidopyrimidine-DNA glycosylase catalytic" evidence="15">
    <location>
        <begin position="2"/>
        <end position="93"/>
    </location>
</feature>
<keyword evidence="11" id="KW-0511">Multifunctional enzyme</keyword>
<evidence type="ECO:0000256" key="8">
    <source>
        <dbReference type="ARBA" id="ARBA00023125"/>
    </source>
</evidence>
<keyword evidence="10 16" id="KW-0456">Lyase</keyword>
<keyword evidence="3" id="KW-0479">Metal-binding</keyword>
<dbReference type="SUPFAM" id="SSF46946">
    <property type="entry name" value="S13-like H2TH domain"/>
    <property type="match status" value="1"/>
</dbReference>
<dbReference type="SUPFAM" id="SSF57716">
    <property type="entry name" value="Glucocorticoid receptor-like (DNA-binding domain)"/>
    <property type="match status" value="1"/>
</dbReference>
<keyword evidence="17" id="KW-1185">Reference proteome</keyword>
<dbReference type="PANTHER" id="PTHR42697:SF1">
    <property type="entry name" value="ENDONUCLEASE 8"/>
    <property type="match status" value="1"/>
</dbReference>
<evidence type="ECO:0000256" key="1">
    <source>
        <dbReference type="ARBA" id="ARBA00009409"/>
    </source>
</evidence>
<evidence type="ECO:0000256" key="11">
    <source>
        <dbReference type="ARBA" id="ARBA00023268"/>
    </source>
</evidence>
<reference evidence="17" key="1">
    <citation type="journal article" date="2019" name="Int. J. Syst. Evol. Microbiol.">
        <title>The Global Catalogue of Microorganisms (GCM) 10K type strain sequencing project: providing services to taxonomists for standard genome sequencing and annotation.</title>
        <authorList>
            <consortium name="The Broad Institute Genomics Platform"/>
            <consortium name="The Broad Institute Genome Sequencing Center for Infectious Disease"/>
            <person name="Wu L."/>
            <person name="Ma J."/>
        </authorList>
    </citation>
    <scope>NUCLEOTIDE SEQUENCE [LARGE SCALE GENOMIC DNA]</scope>
    <source>
        <strain evidence="17">KCTC 52449</strain>
    </source>
</reference>
<dbReference type="Gene3D" id="3.20.190.10">
    <property type="entry name" value="MutM-like, N-terminal"/>
    <property type="match status" value="1"/>
</dbReference>
<dbReference type="EC" id="4.2.99.18" evidence="2"/>
<sequence length="284" mass="31968">MPEGPEIRQSADALANVLQNQKINKVTVGLESLKPFQSELSGQLVTQVSCRGKAMLLHFDNDLSIYSHNQLYGRWVIVPLDELPETNRSLRLGLHTDEHSALLYSASDISVWPSEKLSEHPFLRKLGPDILNQTVTPEVIQQRVTSSQFCKRSLAALYLDQSFLAGMGNYLRSEILFFAGIHPDKKPADLSDEQINHLAEQTLQITYRSYETGGYTTSISASVRAQHSAAEYEAERFMVFDREGQSCRRCNETILRAERSSRRIYFCPQCQRGNNVSAANNSPA</sequence>
<dbReference type="EMBL" id="JBHRSX010000014">
    <property type="protein sequence ID" value="MFC3201537.1"/>
    <property type="molecule type" value="Genomic_DNA"/>
</dbReference>
<keyword evidence="5 13" id="KW-0863">Zinc-finger</keyword>
<organism evidence="16 17">
    <name type="scientific">Alteromonas oceani</name>
    <dbReference type="NCBI Taxonomy" id="2071609"/>
    <lineage>
        <taxon>Bacteria</taxon>
        <taxon>Pseudomonadati</taxon>
        <taxon>Pseudomonadota</taxon>
        <taxon>Gammaproteobacteria</taxon>
        <taxon>Alteromonadales</taxon>
        <taxon>Alteromonadaceae</taxon>
        <taxon>Alteromonas/Salinimonas group</taxon>
        <taxon>Alteromonas</taxon>
    </lineage>
</organism>
<keyword evidence="12" id="KW-0326">Glycosidase</keyword>
<dbReference type="InterPro" id="IPR015886">
    <property type="entry name" value="H2TH_FPG"/>
</dbReference>
<keyword evidence="16" id="KW-0255">Endonuclease</keyword>
<dbReference type="Pfam" id="PF01149">
    <property type="entry name" value="Fapy_DNA_glyco"/>
    <property type="match status" value="1"/>
</dbReference>
<evidence type="ECO:0000256" key="9">
    <source>
        <dbReference type="ARBA" id="ARBA00023204"/>
    </source>
</evidence>
<dbReference type="InterPro" id="IPR010979">
    <property type="entry name" value="Ribosomal_uS13-like_H2TH"/>
</dbReference>
<feature type="domain" description="FPG-type" evidence="14">
    <location>
        <begin position="238"/>
        <end position="272"/>
    </location>
</feature>
<evidence type="ECO:0000259" key="15">
    <source>
        <dbReference type="PROSITE" id="PS51068"/>
    </source>
</evidence>
<dbReference type="Proteomes" id="UP001595477">
    <property type="component" value="Unassembled WGS sequence"/>
</dbReference>
<dbReference type="NCBIfam" id="NF007763">
    <property type="entry name" value="PRK10445.1"/>
    <property type="match status" value="1"/>
</dbReference>
<dbReference type="RefSeq" id="WP_123326798.1">
    <property type="nucleotide sequence ID" value="NZ_JBHRSX010000014.1"/>
</dbReference>
<accession>A0ABV7K1Y0</accession>
<keyword evidence="8" id="KW-0238">DNA-binding</keyword>
<evidence type="ECO:0000256" key="2">
    <source>
        <dbReference type="ARBA" id="ARBA00012720"/>
    </source>
</evidence>